<dbReference type="Proteomes" id="UP001319883">
    <property type="component" value="Unassembled WGS sequence"/>
</dbReference>
<feature type="domain" description="Polymerase beta nucleotidyltransferase" evidence="1">
    <location>
        <begin position="16"/>
        <end position="93"/>
    </location>
</feature>
<proteinExistence type="predicted"/>
<protein>
    <submittedName>
        <fullName evidence="2">Nucleotidyltransferase domain-containing protein</fullName>
    </submittedName>
</protein>
<evidence type="ECO:0000313" key="3">
    <source>
        <dbReference type="Proteomes" id="UP001319883"/>
    </source>
</evidence>
<keyword evidence="3" id="KW-1185">Reference proteome</keyword>
<dbReference type="InterPro" id="IPR041633">
    <property type="entry name" value="Polbeta"/>
</dbReference>
<accession>A0ABS7WU53</accession>
<comment type="caution">
    <text evidence="2">The sequence shown here is derived from an EMBL/GenBank/DDBJ whole genome shotgun (WGS) entry which is preliminary data.</text>
</comment>
<reference evidence="2 3" key="1">
    <citation type="submission" date="2021-05" db="EMBL/GenBank/DDBJ databases">
        <title>Petroleum and Energy Research Collection (APPE): ex situ preservation of microbial diversity associated with the oil industry and exploitation of its biotechnological potential.</title>
        <authorList>
            <person name="Paixao C.T.M."/>
            <person name="Gomes M.B."/>
            <person name="Oliveira V.M."/>
        </authorList>
    </citation>
    <scope>NUCLEOTIDE SEQUENCE [LARGE SCALE GENOMIC DNA]</scope>
    <source>
        <strain evidence="2 3">LIT2</strain>
    </source>
</reference>
<dbReference type="Gene3D" id="3.30.460.10">
    <property type="entry name" value="Beta Polymerase, domain 2"/>
    <property type="match status" value="1"/>
</dbReference>
<sequence length="101" mass="11171">MFGLPESTIEAIRGALAACPGLEKTVIYGSRAKGTCRPGSDIDLVLYGDVSESDVLRLLDRLDALNTPYLFDVIRYRDIDSEALREHIARVGQRFDDAVAR</sequence>
<evidence type="ECO:0000313" key="2">
    <source>
        <dbReference type="EMBL" id="MBZ9566140.1"/>
    </source>
</evidence>
<dbReference type="CDD" id="cd05403">
    <property type="entry name" value="NT_KNTase_like"/>
    <property type="match status" value="1"/>
</dbReference>
<gene>
    <name evidence="2" type="ORF">KGQ91_00310</name>
</gene>
<dbReference type="EMBL" id="JAGXFD010000001">
    <property type="protein sequence ID" value="MBZ9566140.1"/>
    <property type="molecule type" value="Genomic_DNA"/>
</dbReference>
<dbReference type="RefSeq" id="WP_224416707.1">
    <property type="nucleotide sequence ID" value="NZ_JAGXFC010000001.1"/>
</dbReference>
<organism evidence="2 3">
    <name type="scientific">Modicisalibacter tunisiensis</name>
    <dbReference type="NCBI Taxonomy" id="390637"/>
    <lineage>
        <taxon>Bacteria</taxon>
        <taxon>Pseudomonadati</taxon>
        <taxon>Pseudomonadota</taxon>
        <taxon>Gammaproteobacteria</taxon>
        <taxon>Oceanospirillales</taxon>
        <taxon>Halomonadaceae</taxon>
        <taxon>Modicisalibacter</taxon>
    </lineage>
</organism>
<dbReference type="SUPFAM" id="SSF81301">
    <property type="entry name" value="Nucleotidyltransferase"/>
    <property type="match status" value="1"/>
</dbReference>
<dbReference type="InterPro" id="IPR043519">
    <property type="entry name" value="NT_sf"/>
</dbReference>
<evidence type="ECO:0000259" key="1">
    <source>
        <dbReference type="Pfam" id="PF18765"/>
    </source>
</evidence>
<dbReference type="Pfam" id="PF18765">
    <property type="entry name" value="Polbeta"/>
    <property type="match status" value="1"/>
</dbReference>
<name>A0ABS7WU53_9GAMM</name>